<sequence length="77" mass="8004">MLVRIPLSGLAEALAPGFARLHAGLAEQGIAPTGPAGTRYLSDDLDAAELEVELFAPVARPPRPTAMTSLGTMIDCM</sequence>
<name>A0ABV9WGZ6_9ACTN</name>
<dbReference type="EMBL" id="JBHSIU010000109">
    <property type="protein sequence ID" value="MFC5006782.1"/>
    <property type="molecule type" value="Genomic_DNA"/>
</dbReference>
<comment type="caution">
    <text evidence="1">The sequence shown here is derived from an EMBL/GenBank/DDBJ whole genome shotgun (WGS) entry which is preliminary data.</text>
</comment>
<keyword evidence="2" id="KW-1185">Reference proteome</keyword>
<reference evidence="2" key="1">
    <citation type="journal article" date="2019" name="Int. J. Syst. Evol. Microbiol.">
        <title>The Global Catalogue of Microorganisms (GCM) 10K type strain sequencing project: providing services to taxonomists for standard genome sequencing and annotation.</title>
        <authorList>
            <consortium name="The Broad Institute Genomics Platform"/>
            <consortium name="The Broad Institute Genome Sequencing Center for Infectious Disease"/>
            <person name="Wu L."/>
            <person name="Ma J."/>
        </authorList>
    </citation>
    <scope>NUCLEOTIDE SEQUENCE [LARGE SCALE GENOMIC DNA]</scope>
    <source>
        <strain evidence="2">CGMCC 4.7152</strain>
    </source>
</reference>
<organism evidence="1 2">
    <name type="scientific">Dactylosporangium cerinum</name>
    <dbReference type="NCBI Taxonomy" id="1434730"/>
    <lineage>
        <taxon>Bacteria</taxon>
        <taxon>Bacillati</taxon>
        <taxon>Actinomycetota</taxon>
        <taxon>Actinomycetes</taxon>
        <taxon>Micromonosporales</taxon>
        <taxon>Micromonosporaceae</taxon>
        <taxon>Dactylosporangium</taxon>
    </lineage>
</organism>
<dbReference type="InterPro" id="IPR011256">
    <property type="entry name" value="Reg_factor_effector_dom_sf"/>
</dbReference>
<protein>
    <recommendedName>
        <fullName evidence="3">GyrI-like small molecule binding domain-containing protein</fullName>
    </recommendedName>
</protein>
<proteinExistence type="predicted"/>
<dbReference type="RefSeq" id="WP_380127451.1">
    <property type="nucleotide sequence ID" value="NZ_JBHSIU010000109.1"/>
</dbReference>
<evidence type="ECO:0008006" key="3">
    <source>
        <dbReference type="Google" id="ProtNLM"/>
    </source>
</evidence>
<evidence type="ECO:0000313" key="2">
    <source>
        <dbReference type="Proteomes" id="UP001595912"/>
    </source>
</evidence>
<accession>A0ABV9WGZ6</accession>
<evidence type="ECO:0000313" key="1">
    <source>
        <dbReference type="EMBL" id="MFC5006782.1"/>
    </source>
</evidence>
<dbReference type="Gene3D" id="3.20.80.10">
    <property type="entry name" value="Regulatory factor, effector binding domain"/>
    <property type="match status" value="1"/>
</dbReference>
<dbReference type="Proteomes" id="UP001595912">
    <property type="component" value="Unassembled WGS sequence"/>
</dbReference>
<gene>
    <name evidence="1" type="ORF">ACFPIJ_54360</name>
</gene>